<dbReference type="EMBL" id="QOIP01000014">
    <property type="protein sequence ID" value="RLU15037.1"/>
    <property type="molecule type" value="Genomic_DNA"/>
</dbReference>
<protein>
    <submittedName>
        <fullName evidence="3">Uncharacterized protein</fullName>
    </submittedName>
</protein>
<evidence type="ECO:0000256" key="1">
    <source>
        <dbReference type="SAM" id="MobiDB-lite"/>
    </source>
</evidence>
<proteinExistence type="predicted"/>
<organism evidence="3 5">
    <name type="scientific">Ooceraea biroi</name>
    <name type="common">Clonal raider ant</name>
    <name type="synonym">Cerapachys biroi</name>
    <dbReference type="NCBI Taxonomy" id="2015173"/>
    <lineage>
        <taxon>Eukaryota</taxon>
        <taxon>Metazoa</taxon>
        <taxon>Ecdysozoa</taxon>
        <taxon>Arthropoda</taxon>
        <taxon>Hexapoda</taxon>
        <taxon>Insecta</taxon>
        <taxon>Pterygota</taxon>
        <taxon>Neoptera</taxon>
        <taxon>Endopterygota</taxon>
        <taxon>Hymenoptera</taxon>
        <taxon>Apocrita</taxon>
        <taxon>Aculeata</taxon>
        <taxon>Formicoidea</taxon>
        <taxon>Formicidae</taxon>
        <taxon>Dorylinae</taxon>
        <taxon>Ooceraea</taxon>
    </lineage>
</organism>
<accession>A0A026WZW2</accession>
<dbReference type="Proteomes" id="UP000053097">
    <property type="component" value="Unassembled WGS sequence"/>
</dbReference>
<keyword evidence="2" id="KW-0732">Signal</keyword>
<reference evidence="3 5" key="1">
    <citation type="journal article" date="2014" name="Curr. Biol.">
        <title>The genome of the clonal raider ant Cerapachys biroi.</title>
        <authorList>
            <person name="Oxley P.R."/>
            <person name="Ji L."/>
            <person name="Fetter-Pruneda I."/>
            <person name="McKenzie S.K."/>
            <person name="Li C."/>
            <person name="Hu H."/>
            <person name="Zhang G."/>
            <person name="Kronauer D.J."/>
        </authorList>
    </citation>
    <scope>NUCLEOTIDE SEQUENCE [LARGE SCALE GENOMIC DNA]</scope>
</reference>
<keyword evidence="5" id="KW-1185">Reference proteome</keyword>
<reference evidence="4" key="2">
    <citation type="journal article" date="2018" name="Genome Res.">
        <title>The genomic architecture and molecular evolution of ant odorant receptors.</title>
        <authorList>
            <person name="McKenzie S.K."/>
            <person name="Kronauer D.J.C."/>
        </authorList>
    </citation>
    <scope>NUCLEOTIDE SEQUENCE [LARGE SCALE GENOMIC DNA]</scope>
    <source>
        <strain evidence="4">Clonal line C1</strain>
    </source>
</reference>
<feature type="compositionally biased region" description="Basic and acidic residues" evidence="1">
    <location>
        <begin position="325"/>
        <end position="340"/>
    </location>
</feature>
<feature type="chain" id="PRO_5036289093" evidence="2">
    <location>
        <begin position="29"/>
        <end position="388"/>
    </location>
</feature>
<evidence type="ECO:0000313" key="5">
    <source>
        <dbReference type="Proteomes" id="UP000053097"/>
    </source>
</evidence>
<feature type="region of interest" description="Disordered" evidence="1">
    <location>
        <begin position="111"/>
        <end position="175"/>
    </location>
</feature>
<dbReference type="EMBL" id="KK107061">
    <property type="protein sequence ID" value="EZA61286.1"/>
    <property type="molecule type" value="Genomic_DNA"/>
</dbReference>
<evidence type="ECO:0000256" key="2">
    <source>
        <dbReference type="SAM" id="SignalP"/>
    </source>
</evidence>
<sequence length="388" mass="43351">MQTTGTLRGTRAISLLALLVPLIGYAHSSPLQYLPSIPGYVPVYIRYGDEPLEEINPDLAEAFGETSNSIKNLQKLDTLVRESGSFKDDDIDAFLEESKKHTYPLHVRQTESRSFASVNDESGSGNPNKPKLLTIYELPDDNEGRRRRNRERARMRNHHQPSKPPAFKVSPLSEPEKEELRKLAIEVEKEETKPNELYVPSSKYTEPLGSIHNRHNVRNFGVPIKVQNPFDESSMNIPEIPQADFSRPSDEHDIAIPEADKKGPSIVKEQRPATILSNIDKLSPIDLPDENKTSGDITSEAATPKRTSVAETNSSETPQVIDLLEASRNHDVASDAEKKKPPTKVQRPATILSNVDKLSPIDLPDESDISEDNKRKDSAEPNDEITMD</sequence>
<dbReference type="Proteomes" id="UP000279307">
    <property type="component" value="Chromosome 14"/>
</dbReference>
<feature type="region of interest" description="Disordered" evidence="1">
    <location>
        <begin position="255"/>
        <end position="388"/>
    </location>
</feature>
<evidence type="ECO:0000313" key="3">
    <source>
        <dbReference type="EMBL" id="EZA61286.1"/>
    </source>
</evidence>
<reference evidence="4" key="3">
    <citation type="submission" date="2018-07" db="EMBL/GenBank/DDBJ databases">
        <authorList>
            <person name="Mckenzie S.K."/>
            <person name="Kronauer D.J.C."/>
        </authorList>
    </citation>
    <scope>NUCLEOTIDE SEQUENCE</scope>
    <source>
        <strain evidence="4">Clonal line C1</strain>
    </source>
</reference>
<feature type="compositionally biased region" description="Basic and acidic residues" evidence="1">
    <location>
        <begin position="255"/>
        <end position="271"/>
    </location>
</feature>
<evidence type="ECO:0000313" key="4">
    <source>
        <dbReference type="EMBL" id="RLU15037.1"/>
    </source>
</evidence>
<feature type="compositionally biased region" description="Basic residues" evidence="1">
    <location>
        <begin position="145"/>
        <end position="161"/>
    </location>
</feature>
<feature type="signal peptide" evidence="2">
    <location>
        <begin position="1"/>
        <end position="28"/>
    </location>
</feature>
<gene>
    <name evidence="4" type="ORF">DMN91_012924</name>
    <name evidence="3" type="ORF">X777_11993</name>
</gene>
<dbReference type="OrthoDB" id="6620644at2759"/>
<feature type="compositionally biased region" description="Polar residues" evidence="1">
    <location>
        <begin position="112"/>
        <end position="127"/>
    </location>
</feature>
<dbReference type="AlphaFoldDB" id="A0A026WZW2"/>
<name>A0A026WZW2_OOCBI</name>
<dbReference type="STRING" id="2015173.A0A026WZW2"/>
<feature type="compositionally biased region" description="Polar residues" evidence="1">
    <location>
        <begin position="294"/>
        <end position="318"/>
    </location>
</feature>
<dbReference type="OMA" id="EPPIKEQ"/>